<dbReference type="PANTHER" id="PTHR43267:SF3">
    <property type="entry name" value="THIF PROTEIN"/>
    <property type="match status" value="1"/>
</dbReference>
<dbReference type="AlphaFoldDB" id="A0A6G9Z015"/>
<dbReference type="InterPro" id="IPR035985">
    <property type="entry name" value="Ubiquitin-activating_enz"/>
</dbReference>
<dbReference type="SUPFAM" id="SSF69572">
    <property type="entry name" value="Activating enzymes of the ubiquitin-like proteins"/>
    <property type="match status" value="1"/>
</dbReference>
<protein>
    <submittedName>
        <fullName evidence="2">Thiamine biosynthesis protein ThiF</fullName>
    </submittedName>
</protein>
<dbReference type="EMBL" id="CP046173">
    <property type="protein sequence ID" value="QIS18939.1"/>
    <property type="molecule type" value="Genomic_DNA"/>
</dbReference>
<dbReference type="Pfam" id="PF00899">
    <property type="entry name" value="ThiF"/>
    <property type="match status" value="1"/>
</dbReference>
<dbReference type="GO" id="GO:0008641">
    <property type="term" value="F:ubiquitin-like modifier activating enzyme activity"/>
    <property type="evidence" value="ECO:0007669"/>
    <property type="project" value="InterPro"/>
</dbReference>
<name>A0A6G9Z015_9NOCA</name>
<dbReference type="Gene3D" id="3.40.50.720">
    <property type="entry name" value="NAD(P)-binding Rossmann-like Domain"/>
    <property type="match status" value="1"/>
</dbReference>
<dbReference type="PANTHER" id="PTHR43267">
    <property type="entry name" value="TRNA THREONYLCARBAMOYLADENOSINE DEHYDRATASE"/>
    <property type="match status" value="1"/>
</dbReference>
<proteinExistence type="predicted"/>
<dbReference type="InterPro" id="IPR000594">
    <property type="entry name" value="ThiF_NAD_FAD-bd"/>
</dbReference>
<accession>A0A6G9Z015</accession>
<feature type="domain" description="THIF-type NAD/FAD binding fold" evidence="1">
    <location>
        <begin position="80"/>
        <end position="221"/>
    </location>
</feature>
<gene>
    <name evidence="2" type="ORF">F6W96_12155</name>
</gene>
<sequence>MRIEILHPVRHADRIGALTHPGSGYRFVDAWDMARAEILAVNSGELPSPSTEARFVVYPWRKTIVRLPNSELYRRLRSSRNRFIIEDDEQSRWAEAVLGVAGLSVGASALTSCSLTGARRFRLAEYDTLSITNLNRLAASVCDIGTPKLALAQRRVLELDPYSSIDAFPEGCSRDSTAAFLGTASGCDQLAVLIEEMDDIAAKVELRKQARAAGIPVVMATDNGDNAILDVERFDLDRQYPLFHGRAGGVEAWPAKDLRNPRHRVALAQRIVGIELTARTRFSLTQVGRTLTGWPQLGTAAAVAGAAAAYAARLIVTGHPLQSGRYRVDLDDTLLGHQAE</sequence>
<dbReference type="RefSeq" id="WP_167486252.1">
    <property type="nucleotide sequence ID" value="NZ_CP046173.1"/>
</dbReference>
<evidence type="ECO:0000259" key="1">
    <source>
        <dbReference type="Pfam" id="PF00899"/>
    </source>
</evidence>
<dbReference type="Proteomes" id="UP000500953">
    <property type="component" value="Chromosome"/>
</dbReference>
<evidence type="ECO:0000313" key="2">
    <source>
        <dbReference type="EMBL" id="QIS18939.1"/>
    </source>
</evidence>
<organism evidence="2 3">
    <name type="scientific">Nocardia terpenica</name>
    <dbReference type="NCBI Taxonomy" id="455432"/>
    <lineage>
        <taxon>Bacteria</taxon>
        <taxon>Bacillati</taxon>
        <taxon>Actinomycetota</taxon>
        <taxon>Actinomycetes</taxon>
        <taxon>Mycobacteriales</taxon>
        <taxon>Nocardiaceae</taxon>
        <taxon>Nocardia</taxon>
    </lineage>
</organism>
<evidence type="ECO:0000313" key="3">
    <source>
        <dbReference type="Proteomes" id="UP000500953"/>
    </source>
</evidence>
<dbReference type="InterPro" id="IPR045886">
    <property type="entry name" value="ThiF/MoeB/HesA"/>
</dbReference>
<reference evidence="2 3" key="1">
    <citation type="journal article" date="2019" name="ACS Chem. Biol.">
        <title>Identification and Mobilization of a Cryptic Antibiotic Biosynthesis Gene Locus from a Human-Pathogenic Nocardia Isolate.</title>
        <authorList>
            <person name="Herisse M."/>
            <person name="Ishida K."/>
            <person name="Porter J.L."/>
            <person name="Howden B."/>
            <person name="Hertweck C."/>
            <person name="Stinear T.P."/>
            <person name="Pidot S.J."/>
        </authorList>
    </citation>
    <scope>NUCLEOTIDE SEQUENCE [LARGE SCALE GENOMIC DNA]</scope>
    <source>
        <strain evidence="2 3">AUSMDU00012715</strain>
    </source>
</reference>
<dbReference type="GO" id="GO:0061504">
    <property type="term" value="P:cyclic threonylcarbamoyladenosine biosynthetic process"/>
    <property type="evidence" value="ECO:0007669"/>
    <property type="project" value="TreeGrafter"/>
</dbReference>
<dbReference type="GO" id="GO:0061503">
    <property type="term" value="F:tRNA threonylcarbamoyladenosine dehydratase"/>
    <property type="evidence" value="ECO:0007669"/>
    <property type="project" value="TreeGrafter"/>
</dbReference>